<gene>
    <name evidence="2" type="ORF">Naga_100013g64</name>
</gene>
<feature type="region of interest" description="Disordered" evidence="1">
    <location>
        <begin position="1"/>
        <end position="79"/>
    </location>
</feature>
<keyword evidence="3" id="KW-1185">Reference proteome</keyword>
<name>W7UCK5_9STRA</name>
<dbReference type="Proteomes" id="UP000019335">
    <property type="component" value="Chromosome 1"/>
</dbReference>
<accession>W7UCK5</accession>
<dbReference type="EMBL" id="AZIL01000033">
    <property type="protein sequence ID" value="EWM30486.1"/>
    <property type="molecule type" value="Genomic_DNA"/>
</dbReference>
<protein>
    <submittedName>
        <fullName evidence="2">Uncharacterized protein</fullName>
    </submittedName>
</protein>
<feature type="region of interest" description="Disordered" evidence="1">
    <location>
        <begin position="103"/>
        <end position="164"/>
    </location>
</feature>
<sequence length="205" mass="22488">MLRGAYHHHRALPRNPSPRGRDSPSSSLPGGPRRGGGRHALSEYPVVRAQPPCQQIAVEDAEGGKGEQGNTGHDRVDDEDCLVRDCPAQGTLDHGGYFFGGVEPVGEEKDADQALERKLEGAGQREEEEEKVVPVAEGGGGSKSVDQKGERSTQSPLTHMHPRRFPLPSMQAYRAPMQVLSHRQWWSSPGTDFRQEAQYRECACV</sequence>
<dbReference type="AlphaFoldDB" id="W7UCK5"/>
<evidence type="ECO:0000313" key="3">
    <source>
        <dbReference type="Proteomes" id="UP000019335"/>
    </source>
</evidence>
<feature type="compositionally biased region" description="Basic and acidic residues" evidence="1">
    <location>
        <begin position="106"/>
        <end position="125"/>
    </location>
</feature>
<organism evidence="2 3">
    <name type="scientific">Nannochloropsis gaditana</name>
    <dbReference type="NCBI Taxonomy" id="72520"/>
    <lineage>
        <taxon>Eukaryota</taxon>
        <taxon>Sar</taxon>
        <taxon>Stramenopiles</taxon>
        <taxon>Ochrophyta</taxon>
        <taxon>Eustigmatophyceae</taxon>
        <taxon>Eustigmatales</taxon>
        <taxon>Monodopsidaceae</taxon>
        <taxon>Nannochloropsis</taxon>
    </lineage>
</organism>
<evidence type="ECO:0000256" key="1">
    <source>
        <dbReference type="SAM" id="MobiDB-lite"/>
    </source>
</evidence>
<feature type="compositionally biased region" description="Low complexity" evidence="1">
    <location>
        <begin position="13"/>
        <end position="31"/>
    </location>
</feature>
<proteinExistence type="predicted"/>
<reference evidence="2 3" key="1">
    <citation type="journal article" date="2014" name="Mol. Plant">
        <title>Chromosome Scale Genome Assembly and Transcriptome Profiling of Nannochloropsis gaditana in Nitrogen Depletion.</title>
        <authorList>
            <person name="Corteggiani Carpinelli E."/>
            <person name="Telatin A."/>
            <person name="Vitulo N."/>
            <person name="Forcato C."/>
            <person name="D'Angelo M."/>
            <person name="Schiavon R."/>
            <person name="Vezzi A."/>
            <person name="Giacometti G.M."/>
            <person name="Morosinotto T."/>
            <person name="Valle G."/>
        </authorList>
    </citation>
    <scope>NUCLEOTIDE SEQUENCE [LARGE SCALE GENOMIC DNA]</scope>
    <source>
        <strain evidence="2 3">B-31</strain>
    </source>
</reference>
<feature type="compositionally biased region" description="Basic residues" evidence="1">
    <location>
        <begin position="1"/>
        <end position="12"/>
    </location>
</feature>
<evidence type="ECO:0000313" key="2">
    <source>
        <dbReference type="EMBL" id="EWM30486.1"/>
    </source>
</evidence>
<comment type="caution">
    <text evidence="2">The sequence shown here is derived from an EMBL/GenBank/DDBJ whole genome shotgun (WGS) entry which is preliminary data.</text>
</comment>